<keyword evidence="1" id="KW-0732">Signal</keyword>
<feature type="signal peptide" evidence="1">
    <location>
        <begin position="1"/>
        <end position="24"/>
    </location>
</feature>
<comment type="caution">
    <text evidence="2">The sequence shown here is derived from an EMBL/GenBank/DDBJ whole genome shotgun (WGS) entry which is preliminary data.</text>
</comment>
<keyword evidence="3" id="KW-1185">Reference proteome</keyword>
<sequence>CSCLQVSFHMLFFLGYLNHNPTKAKAPAYACKGAKPPAEGSCSPGPRYCVEPSMTRNGKYVAPAYAICGLAKINTEITPGPSDYFPEKSNSHIYKCLPVQSTSFWHRAVKTDLPPGK</sequence>
<dbReference type="AlphaFoldDB" id="A0A8J4PH68"/>
<accession>A0A8J4PH68</accession>
<protein>
    <submittedName>
        <fullName evidence="2">Outer dense fiber protein 3</fullName>
    </submittedName>
</protein>
<dbReference type="Proteomes" id="UP000751161">
    <property type="component" value="Unassembled WGS sequence"/>
</dbReference>
<gene>
    <name evidence="2" type="primary">ODF3</name>
    <name evidence="2" type="ORF">FQA23_0006560</name>
</gene>
<feature type="non-terminal residue" evidence="2">
    <location>
        <position position="117"/>
    </location>
</feature>
<evidence type="ECO:0000313" key="3">
    <source>
        <dbReference type="Proteomes" id="UP000751161"/>
    </source>
</evidence>
<feature type="chain" id="PRO_5035327877" evidence="1">
    <location>
        <begin position="25"/>
        <end position="117"/>
    </location>
</feature>
<proteinExistence type="predicted"/>
<reference evidence="2" key="1">
    <citation type="journal article" date="2019" name="Gigascience">
        <title>High-coverage genomes to elucidate the evolution of penguins.</title>
        <authorList>
            <person name="Pan H."/>
            <person name="Cole T.L."/>
            <person name="Bi X."/>
            <person name="Fang M."/>
            <person name="Zhou C."/>
            <person name="Yang Z."/>
            <person name="Ksepka D.T."/>
            <person name="Hart T."/>
            <person name="Bouzat J.L."/>
            <person name="Argilla L.S."/>
            <person name="Bertelsen M.F."/>
            <person name="Boersma P.D."/>
            <person name="Bost C.A."/>
            <person name="Cherel Y."/>
            <person name="Dann P."/>
            <person name="Fiddaman S.R."/>
            <person name="Howard P."/>
            <person name="Labuschagne K."/>
            <person name="Mattern T."/>
            <person name="Miller G."/>
            <person name="Parker P."/>
            <person name="Phillips R.A."/>
            <person name="Quillfeldt P."/>
            <person name="Ryan P.G."/>
            <person name="Taylor H."/>
            <person name="Thompson D.R."/>
            <person name="Young M.J."/>
            <person name="Ellegaard M.R."/>
            <person name="Gilbert M.T.P."/>
            <person name="Sinding M.S."/>
            <person name="Pacheco G."/>
            <person name="Shepherd L.D."/>
            <person name="Tennyson A.J.D."/>
            <person name="Grosser S."/>
            <person name="Kay E."/>
            <person name="Nupen L.J."/>
            <person name="Ellenberg U."/>
            <person name="Houston D.M."/>
            <person name="Reeve A.H."/>
            <person name="Johnson K."/>
            <person name="Masello J.F."/>
            <person name="Stracke T."/>
            <person name="McKinlay B."/>
            <person name="Borboroglu P.G."/>
            <person name="Zhang D.X."/>
            <person name="Zhang G."/>
        </authorList>
    </citation>
    <scope>NUCLEOTIDE SEQUENCE</scope>
    <source>
        <strain evidence="2">KP FORT 001</strain>
    </source>
</reference>
<evidence type="ECO:0000313" key="2">
    <source>
        <dbReference type="EMBL" id="KAF1668022.1"/>
    </source>
</evidence>
<evidence type="ECO:0000256" key="1">
    <source>
        <dbReference type="SAM" id="SignalP"/>
    </source>
</evidence>
<dbReference type="EMBL" id="VULM01001465">
    <property type="protein sequence ID" value="KAF1668022.1"/>
    <property type="molecule type" value="Genomic_DNA"/>
</dbReference>
<organism evidence="2 3">
    <name type="scientific">Aptenodytes patagonicus</name>
    <name type="common">King penguin</name>
    <dbReference type="NCBI Taxonomy" id="9234"/>
    <lineage>
        <taxon>Eukaryota</taxon>
        <taxon>Metazoa</taxon>
        <taxon>Chordata</taxon>
        <taxon>Craniata</taxon>
        <taxon>Vertebrata</taxon>
        <taxon>Euteleostomi</taxon>
        <taxon>Archelosauria</taxon>
        <taxon>Archosauria</taxon>
        <taxon>Dinosauria</taxon>
        <taxon>Saurischia</taxon>
        <taxon>Theropoda</taxon>
        <taxon>Coelurosauria</taxon>
        <taxon>Aves</taxon>
        <taxon>Neognathae</taxon>
        <taxon>Neoaves</taxon>
        <taxon>Aequornithes</taxon>
        <taxon>Sphenisciformes</taxon>
        <taxon>Spheniscidae</taxon>
        <taxon>Aptenodytes</taxon>
    </lineage>
</organism>
<feature type="non-terminal residue" evidence="2">
    <location>
        <position position="1"/>
    </location>
</feature>
<name>A0A8J4PH68_APTPA</name>